<dbReference type="InterPro" id="IPR007730">
    <property type="entry name" value="SPOR-like_dom"/>
</dbReference>
<evidence type="ECO:0000313" key="3">
    <source>
        <dbReference type="EMBL" id="MFC3142987.1"/>
    </source>
</evidence>
<dbReference type="EMBL" id="JBHRTB010000010">
    <property type="protein sequence ID" value="MFC3142987.1"/>
    <property type="molecule type" value="Genomic_DNA"/>
</dbReference>
<name>A0ABV7GT57_9RHOB</name>
<comment type="caution">
    <text evidence="3">The sequence shown here is derived from an EMBL/GenBank/DDBJ whole genome shotgun (WGS) entry which is preliminary data.</text>
</comment>
<dbReference type="SUPFAM" id="SSF110997">
    <property type="entry name" value="Sporulation related repeat"/>
    <property type="match status" value="1"/>
</dbReference>
<evidence type="ECO:0000256" key="1">
    <source>
        <dbReference type="SAM" id="SignalP"/>
    </source>
</evidence>
<organism evidence="3 4">
    <name type="scientific">Psychromarinibacter halotolerans</name>
    <dbReference type="NCBI Taxonomy" id="1775175"/>
    <lineage>
        <taxon>Bacteria</taxon>
        <taxon>Pseudomonadati</taxon>
        <taxon>Pseudomonadota</taxon>
        <taxon>Alphaproteobacteria</taxon>
        <taxon>Rhodobacterales</taxon>
        <taxon>Paracoccaceae</taxon>
        <taxon>Psychromarinibacter</taxon>
    </lineage>
</organism>
<dbReference type="RefSeq" id="WP_275632966.1">
    <property type="nucleotide sequence ID" value="NZ_JARGYD010000004.1"/>
</dbReference>
<dbReference type="PROSITE" id="PS51724">
    <property type="entry name" value="SPOR"/>
    <property type="match status" value="1"/>
</dbReference>
<proteinExistence type="predicted"/>
<feature type="chain" id="PRO_5046516256" evidence="1">
    <location>
        <begin position="21"/>
        <end position="320"/>
    </location>
</feature>
<protein>
    <submittedName>
        <fullName evidence="3">SPOR domain-containing protein</fullName>
    </submittedName>
</protein>
<gene>
    <name evidence="3" type="ORF">ACFOGP_09715</name>
</gene>
<feature type="signal peptide" evidence="1">
    <location>
        <begin position="1"/>
        <end position="20"/>
    </location>
</feature>
<reference evidence="4" key="1">
    <citation type="journal article" date="2019" name="Int. J. Syst. Evol. Microbiol.">
        <title>The Global Catalogue of Microorganisms (GCM) 10K type strain sequencing project: providing services to taxonomists for standard genome sequencing and annotation.</title>
        <authorList>
            <consortium name="The Broad Institute Genomics Platform"/>
            <consortium name="The Broad Institute Genome Sequencing Center for Infectious Disease"/>
            <person name="Wu L."/>
            <person name="Ma J."/>
        </authorList>
    </citation>
    <scope>NUCLEOTIDE SEQUENCE [LARGE SCALE GENOMIC DNA]</scope>
    <source>
        <strain evidence="4">KCTC 52366</strain>
    </source>
</reference>
<keyword evidence="4" id="KW-1185">Reference proteome</keyword>
<dbReference type="PROSITE" id="PS51257">
    <property type="entry name" value="PROKAR_LIPOPROTEIN"/>
    <property type="match status" value="1"/>
</dbReference>
<dbReference type="Pfam" id="PF05036">
    <property type="entry name" value="SPOR"/>
    <property type="match status" value="1"/>
</dbReference>
<dbReference type="InterPro" id="IPR036680">
    <property type="entry name" value="SPOR-like_sf"/>
</dbReference>
<dbReference type="Proteomes" id="UP001595632">
    <property type="component" value="Unassembled WGS sequence"/>
</dbReference>
<feature type="domain" description="SPOR" evidence="2">
    <location>
        <begin position="241"/>
        <end position="320"/>
    </location>
</feature>
<evidence type="ECO:0000259" key="2">
    <source>
        <dbReference type="PROSITE" id="PS51724"/>
    </source>
</evidence>
<evidence type="ECO:0000313" key="4">
    <source>
        <dbReference type="Proteomes" id="UP001595632"/>
    </source>
</evidence>
<accession>A0ABV7GT57</accession>
<sequence length="320" mass="33333">MARTRTGRIALMLCSAAALAGCSENSDLFKKTTLGDEAAVTSGVDTPGTTKLVERDIEVPEVFQVSDNGLWDGRPSLGGVWVAHPDVTEPERVIIRNGENGKFVIGALFKRERENPGPTFQVSSDAAAALGMLAGSPGALNVTALRREEIPEAGPAVAPETVQVANLETPEGIETTTLDDPTELADAALTALDTPAAPSVTPEMVASSAVDTAPTPRPVPGVLTNVEPTSAPVNAAPPAATSTLSKPYIQIGLFSVQDNANRNDTALRTAGIASTVREETSSGKTYWRVLAGPATNGSERDALLAKVKKLGYADAYFVKN</sequence>
<dbReference type="Gene3D" id="3.30.70.1070">
    <property type="entry name" value="Sporulation related repeat"/>
    <property type="match status" value="1"/>
</dbReference>
<keyword evidence="1" id="KW-0732">Signal</keyword>